<sequence length="187" mass="19498">MPNRAVRTFAAAALLAVPAIGFTSPAHASSQGTFIQCVTGFSTQTFTPPLTFEPKPTHLKEEGTVGTCVSDVPGLSYGTYEYNGNGTLSCLTGSAAGKSNWKWHKSDGTVIGTTVVGEEGALAVVLRPNGNNVVVITAKTAAGSIIHPGRMVHNEQLVATDQTACAQDGMKVQHGINLGLNFTRDLI</sequence>
<dbReference type="Proteomes" id="UP000498980">
    <property type="component" value="Unassembled WGS sequence"/>
</dbReference>
<organism evidence="2 3">
    <name type="scientific">Streptomyces fulvorobeus</name>
    <dbReference type="NCBI Taxonomy" id="284028"/>
    <lineage>
        <taxon>Bacteria</taxon>
        <taxon>Bacillati</taxon>
        <taxon>Actinomycetota</taxon>
        <taxon>Actinomycetes</taxon>
        <taxon>Kitasatosporales</taxon>
        <taxon>Streptomycetaceae</taxon>
        <taxon>Streptomyces</taxon>
    </lineage>
</organism>
<proteinExistence type="predicted"/>
<evidence type="ECO:0008006" key="4">
    <source>
        <dbReference type="Google" id="ProtNLM"/>
    </source>
</evidence>
<evidence type="ECO:0000313" key="3">
    <source>
        <dbReference type="Proteomes" id="UP000498980"/>
    </source>
</evidence>
<reference evidence="2 3" key="1">
    <citation type="submission" date="2020-05" db="EMBL/GenBank/DDBJ databases">
        <title>Whole genome shotgun sequence of Streptomyces fulvorobeus NBRC 15897.</title>
        <authorList>
            <person name="Komaki H."/>
            <person name="Tamura T."/>
        </authorList>
    </citation>
    <scope>NUCLEOTIDE SEQUENCE [LARGE SCALE GENOMIC DNA]</scope>
    <source>
        <strain evidence="2 3">NBRC 15897</strain>
    </source>
</reference>
<dbReference type="EMBL" id="BLWC01000001">
    <property type="protein sequence ID" value="GFM95230.1"/>
    <property type="molecule type" value="Genomic_DNA"/>
</dbReference>
<gene>
    <name evidence="2" type="ORF">Sfulv_00410</name>
</gene>
<keyword evidence="3" id="KW-1185">Reference proteome</keyword>
<accession>A0A7J0BYC2</accession>
<evidence type="ECO:0000313" key="2">
    <source>
        <dbReference type="EMBL" id="GFM95230.1"/>
    </source>
</evidence>
<feature type="signal peptide" evidence="1">
    <location>
        <begin position="1"/>
        <end position="28"/>
    </location>
</feature>
<comment type="caution">
    <text evidence="2">The sequence shown here is derived from an EMBL/GenBank/DDBJ whole genome shotgun (WGS) entry which is preliminary data.</text>
</comment>
<protein>
    <recommendedName>
        <fullName evidence="4">Secreted protein</fullName>
    </recommendedName>
</protein>
<feature type="chain" id="PRO_5029659911" description="Secreted protein" evidence="1">
    <location>
        <begin position="29"/>
        <end position="187"/>
    </location>
</feature>
<dbReference type="AlphaFoldDB" id="A0A7J0BYC2"/>
<dbReference type="RefSeq" id="WP_173310066.1">
    <property type="nucleotide sequence ID" value="NZ_BLWC01000001.1"/>
</dbReference>
<keyword evidence="1" id="KW-0732">Signal</keyword>
<evidence type="ECO:0000256" key="1">
    <source>
        <dbReference type="SAM" id="SignalP"/>
    </source>
</evidence>
<name>A0A7J0BYC2_9ACTN</name>